<evidence type="ECO:0000256" key="8">
    <source>
        <dbReference type="SAM" id="MobiDB-lite"/>
    </source>
</evidence>
<dbReference type="Pfam" id="PF07731">
    <property type="entry name" value="Cu-oxidase_2"/>
    <property type="match status" value="1"/>
</dbReference>
<evidence type="ECO:0000256" key="3">
    <source>
        <dbReference type="ARBA" id="ARBA00022525"/>
    </source>
</evidence>
<dbReference type="OrthoDB" id="2121828at2759"/>
<dbReference type="Gene3D" id="2.60.40.420">
    <property type="entry name" value="Cupredoxins - blue copper proteins"/>
    <property type="match status" value="1"/>
</dbReference>
<dbReference type="InterPro" id="IPR033138">
    <property type="entry name" value="Cu_oxidase_CS"/>
</dbReference>
<name>A0A5C7HAE0_9ROSI</name>
<dbReference type="EMBL" id="VAHF01000010">
    <property type="protein sequence ID" value="TXG53186.1"/>
    <property type="molecule type" value="Genomic_DNA"/>
</dbReference>
<organism evidence="10 11">
    <name type="scientific">Acer yangbiense</name>
    <dbReference type="NCBI Taxonomy" id="1000413"/>
    <lineage>
        <taxon>Eukaryota</taxon>
        <taxon>Viridiplantae</taxon>
        <taxon>Streptophyta</taxon>
        <taxon>Embryophyta</taxon>
        <taxon>Tracheophyta</taxon>
        <taxon>Spermatophyta</taxon>
        <taxon>Magnoliopsida</taxon>
        <taxon>eudicotyledons</taxon>
        <taxon>Gunneridae</taxon>
        <taxon>Pentapetalae</taxon>
        <taxon>rosids</taxon>
        <taxon>malvids</taxon>
        <taxon>Sapindales</taxon>
        <taxon>Sapindaceae</taxon>
        <taxon>Hippocastanoideae</taxon>
        <taxon>Acereae</taxon>
        <taxon>Acer</taxon>
    </lineage>
</organism>
<evidence type="ECO:0000256" key="1">
    <source>
        <dbReference type="ARBA" id="ARBA00004613"/>
    </source>
</evidence>
<keyword evidence="7" id="KW-0186">Copper</keyword>
<feature type="region of interest" description="Disordered" evidence="8">
    <location>
        <begin position="78"/>
        <end position="98"/>
    </location>
</feature>
<keyword evidence="5" id="KW-0677">Repeat</keyword>
<comment type="subcellular location">
    <subcellularLocation>
        <location evidence="1">Secreted</location>
    </subcellularLocation>
</comment>
<feature type="domain" description="Plastocyanin-like" evidence="9">
    <location>
        <begin position="15"/>
        <end position="77"/>
    </location>
</feature>
<dbReference type="Proteomes" id="UP000323000">
    <property type="component" value="Chromosome 10"/>
</dbReference>
<dbReference type="AlphaFoldDB" id="A0A5C7HAE0"/>
<dbReference type="PROSITE" id="PS00079">
    <property type="entry name" value="MULTICOPPER_OXIDASE1"/>
    <property type="match status" value="1"/>
</dbReference>
<dbReference type="GO" id="GO:0016491">
    <property type="term" value="F:oxidoreductase activity"/>
    <property type="evidence" value="ECO:0007669"/>
    <property type="project" value="UniProtKB-KW"/>
</dbReference>
<comment type="similarity">
    <text evidence="2">Belongs to the multicopper oxidase family.</text>
</comment>
<dbReference type="SUPFAM" id="SSF49503">
    <property type="entry name" value="Cupredoxins"/>
    <property type="match status" value="1"/>
</dbReference>
<evidence type="ECO:0000256" key="2">
    <source>
        <dbReference type="ARBA" id="ARBA00010609"/>
    </source>
</evidence>
<dbReference type="PROSITE" id="PS00080">
    <property type="entry name" value="MULTICOPPER_OXIDASE2"/>
    <property type="match status" value="1"/>
</dbReference>
<protein>
    <recommendedName>
        <fullName evidence="9">Plastocyanin-like domain-containing protein</fullName>
    </recommendedName>
</protein>
<evidence type="ECO:0000256" key="7">
    <source>
        <dbReference type="ARBA" id="ARBA00023008"/>
    </source>
</evidence>
<dbReference type="PANTHER" id="PTHR11709:SF410">
    <property type="entry name" value="LACCASE"/>
    <property type="match status" value="1"/>
</dbReference>
<proteinExistence type="inferred from homology"/>
<keyword evidence="11" id="KW-1185">Reference proteome</keyword>
<dbReference type="InterPro" id="IPR008972">
    <property type="entry name" value="Cupredoxin"/>
</dbReference>
<dbReference type="InterPro" id="IPR011706">
    <property type="entry name" value="Cu-oxidase_C"/>
</dbReference>
<evidence type="ECO:0000313" key="11">
    <source>
        <dbReference type="Proteomes" id="UP000323000"/>
    </source>
</evidence>
<evidence type="ECO:0000256" key="6">
    <source>
        <dbReference type="ARBA" id="ARBA00023002"/>
    </source>
</evidence>
<evidence type="ECO:0000259" key="9">
    <source>
        <dbReference type="Pfam" id="PF07731"/>
    </source>
</evidence>
<keyword evidence="3" id="KW-0964">Secreted</keyword>
<gene>
    <name evidence="10" type="ORF">EZV62_022355</name>
</gene>
<evidence type="ECO:0000256" key="5">
    <source>
        <dbReference type="ARBA" id="ARBA00022737"/>
    </source>
</evidence>
<dbReference type="GO" id="GO:0005507">
    <property type="term" value="F:copper ion binding"/>
    <property type="evidence" value="ECO:0007669"/>
    <property type="project" value="InterPro"/>
</dbReference>
<sequence>MSRWWCRLERPQPHFDYASDPLSYNLVDPPKVNTIIVPALGWVTIRFVADNPGTWLMHCHLARHFIWGMSTVLIEKHGPSNDTSIRPRPSYMPSCSSS</sequence>
<comment type="caution">
    <text evidence="10">The sequence shown here is derived from an EMBL/GenBank/DDBJ whole genome shotgun (WGS) entry which is preliminary data.</text>
</comment>
<dbReference type="InterPro" id="IPR045087">
    <property type="entry name" value="Cu-oxidase_fam"/>
</dbReference>
<accession>A0A5C7HAE0</accession>
<keyword evidence="6" id="KW-0560">Oxidoreductase</keyword>
<evidence type="ECO:0000313" key="10">
    <source>
        <dbReference type="EMBL" id="TXG53186.1"/>
    </source>
</evidence>
<dbReference type="GO" id="GO:0005576">
    <property type="term" value="C:extracellular region"/>
    <property type="evidence" value="ECO:0007669"/>
    <property type="project" value="UniProtKB-SubCell"/>
</dbReference>
<reference evidence="11" key="1">
    <citation type="journal article" date="2019" name="Gigascience">
        <title>De novo genome assembly of the endangered Acer yangbiense, a plant species with extremely small populations endemic to Yunnan Province, China.</title>
        <authorList>
            <person name="Yang J."/>
            <person name="Wariss H.M."/>
            <person name="Tao L."/>
            <person name="Zhang R."/>
            <person name="Yun Q."/>
            <person name="Hollingsworth P."/>
            <person name="Dao Z."/>
            <person name="Luo G."/>
            <person name="Guo H."/>
            <person name="Ma Y."/>
            <person name="Sun W."/>
        </authorList>
    </citation>
    <scope>NUCLEOTIDE SEQUENCE [LARGE SCALE GENOMIC DNA]</scope>
    <source>
        <strain evidence="11">cv. Malutang</strain>
    </source>
</reference>
<keyword evidence="4" id="KW-0479">Metal-binding</keyword>
<dbReference type="PANTHER" id="PTHR11709">
    <property type="entry name" value="MULTI-COPPER OXIDASE"/>
    <property type="match status" value="1"/>
</dbReference>
<dbReference type="InterPro" id="IPR002355">
    <property type="entry name" value="Cu_oxidase_Cu_BS"/>
</dbReference>
<evidence type="ECO:0000256" key="4">
    <source>
        <dbReference type="ARBA" id="ARBA00022723"/>
    </source>
</evidence>